<protein>
    <submittedName>
        <fullName evidence="8">LysR family substrate-binding domain-containing protein</fullName>
    </submittedName>
</protein>
<feature type="compositionally biased region" description="Basic and acidic residues" evidence="6">
    <location>
        <begin position="212"/>
        <end position="222"/>
    </location>
</feature>
<keyword evidence="3" id="KW-0238">DNA-binding</keyword>
<proteinExistence type="inferred from homology"/>
<dbReference type="PANTHER" id="PTHR30346:SF0">
    <property type="entry name" value="HCA OPERON TRANSCRIPTIONAL ACTIVATOR HCAR"/>
    <property type="match status" value="1"/>
</dbReference>
<comment type="caution">
    <text evidence="8">The sequence shown here is derived from an EMBL/GenBank/DDBJ whole genome shotgun (WGS) entry which is preliminary data.</text>
</comment>
<dbReference type="Proteomes" id="UP001500822">
    <property type="component" value="Unassembled WGS sequence"/>
</dbReference>
<organism evidence="8 9">
    <name type="scientific">Gordonia alkaliphila</name>
    <dbReference type="NCBI Taxonomy" id="1053547"/>
    <lineage>
        <taxon>Bacteria</taxon>
        <taxon>Bacillati</taxon>
        <taxon>Actinomycetota</taxon>
        <taxon>Actinomycetes</taxon>
        <taxon>Mycobacteriales</taxon>
        <taxon>Gordoniaceae</taxon>
        <taxon>Gordonia</taxon>
    </lineage>
</organism>
<sequence>MTAEESAQVFRLAYVPGVMPAKWVRVFEERRPGVAVELVDCPAADVARRLRAGLVDAALARPDVGDVDGLSVIRLYDEVPVAVVPKDHVFTAVDEVAAADLAGEQYLLPDDDVLGWTGNPGTVIEHRPETTAAAVELVAAGLGVLVVPMSLARLHHRRDLTYRPLADGPAASVGLLWVAAAGDAPTPELVEEFIGVVRGRRPGSSRGQSEPAPKRSAKEKAAARRASLEASGKVPPRPAKGGKSSGRSQPSKGRRRTGR</sequence>
<dbReference type="Pfam" id="PF03466">
    <property type="entry name" value="LysR_substrate"/>
    <property type="match status" value="1"/>
</dbReference>
<evidence type="ECO:0000256" key="6">
    <source>
        <dbReference type="SAM" id="MobiDB-lite"/>
    </source>
</evidence>
<evidence type="ECO:0000256" key="3">
    <source>
        <dbReference type="ARBA" id="ARBA00023125"/>
    </source>
</evidence>
<keyword evidence="2" id="KW-0805">Transcription regulation</keyword>
<dbReference type="CDD" id="cd08414">
    <property type="entry name" value="PBP2_LTTR_aromatics_like"/>
    <property type="match status" value="1"/>
</dbReference>
<feature type="region of interest" description="Disordered" evidence="6">
    <location>
        <begin position="199"/>
        <end position="259"/>
    </location>
</feature>
<evidence type="ECO:0000256" key="2">
    <source>
        <dbReference type="ARBA" id="ARBA00023015"/>
    </source>
</evidence>
<dbReference type="EMBL" id="BAABIE010000003">
    <property type="protein sequence ID" value="GAA4742575.1"/>
    <property type="molecule type" value="Genomic_DNA"/>
</dbReference>
<keyword evidence="4" id="KW-0010">Activator</keyword>
<evidence type="ECO:0000256" key="5">
    <source>
        <dbReference type="ARBA" id="ARBA00023163"/>
    </source>
</evidence>
<feature type="domain" description="LysR substrate-binding" evidence="7">
    <location>
        <begin position="21"/>
        <end position="198"/>
    </location>
</feature>
<comment type="similarity">
    <text evidence="1">Belongs to the LysR transcriptional regulatory family.</text>
</comment>
<dbReference type="InterPro" id="IPR005119">
    <property type="entry name" value="LysR_subst-bd"/>
</dbReference>
<keyword evidence="9" id="KW-1185">Reference proteome</keyword>
<evidence type="ECO:0000259" key="7">
    <source>
        <dbReference type="Pfam" id="PF03466"/>
    </source>
</evidence>
<evidence type="ECO:0000313" key="8">
    <source>
        <dbReference type="EMBL" id="GAA4742575.1"/>
    </source>
</evidence>
<keyword evidence="5" id="KW-0804">Transcription</keyword>
<evidence type="ECO:0000256" key="1">
    <source>
        <dbReference type="ARBA" id="ARBA00009437"/>
    </source>
</evidence>
<dbReference type="PANTHER" id="PTHR30346">
    <property type="entry name" value="TRANSCRIPTIONAL DUAL REGULATOR HCAR-RELATED"/>
    <property type="match status" value="1"/>
</dbReference>
<reference evidence="9" key="1">
    <citation type="journal article" date="2019" name="Int. J. Syst. Evol. Microbiol.">
        <title>The Global Catalogue of Microorganisms (GCM) 10K type strain sequencing project: providing services to taxonomists for standard genome sequencing and annotation.</title>
        <authorList>
            <consortium name="The Broad Institute Genomics Platform"/>
            <consortium name="The Broad Institute Genome Sequencing Center for Infectious Disease"/>
            <person name="Wu L."/>
            <person name="Ma J."/>
        </authorList>
    </citation>
    <scope>NUCLEOTIDE SEQUENCE [LARGE SCALE GENOMIC DNA]</scope>
    <source>
        <strain evidence="9">JCM 18077</strain>
    </source>
</reference>
<name>A0ABP8YXS3_9ACTN</name>
<evidence type="ECO:0000256" key="4">
    <source>
        <dbReference type="ARBA" id="ARBA00023159"/>
    </source>
</evidence>
<accession>A0ABP8YXS3</accession>
<evidence type="ECO:0000313" key="9">
    <source>
        <dbReference type="Proteomes" id="UP001500822"/>
    </source>
</evidence>
<gene>
    <name evidence="8" type="ORF">GCM10023217_08800</name>
</gene>
<dbReference type="Gene3D" id="3.40.190.10">
    <property type="entry name" value="Periplasmic binding protein-like II"/>
    <property type="match status" value="2"/>
</dbReference>
<dbReference type="SUPFAM" id="SSF53850">
    <property type="entry name" value="Periplasmic binding protein-like II"/>
    <property type="match status" value="1"/>
</dbReference>